<dbReference type="GO" id="GO:0000160">
    <property type="term" value="P:phosphorelay signal transduction system"/>
    <property type="evidence" value="ECO:0007669"/>
    <property type="project" value="UniProtKB-KW"/>
</dbReference>
<dbReference type="InterPro" id="IPR058031">
    <property type="entry name" value="AAA_lid_NorR"/>
</dbReference>
<dbReference type="PROSITE" id="PS00688">
    <property type="entry name" value="SIGMA54_INTERACT_3"/>
    <property type="match status" value="1"/>
</dbReference>
<evidence type="ECO:0000256" key="13">
    <source>
        <dbReference type="ARBA" id="ARBA00023231"/>
    </source>
</evidence>
<dbReference type="SUPFAM" id="SSF52172">
    <property type="entry name" value="CheY-like"/>
    <property type="match status" value="1"/>
</dbReference>
<dbReference type="SMART" id="SM00448">
    <property type="entry name" value="REC"/>
    <property type="match status" value="1"/>
</dbReference>
<dbReference type="SUPFAM" id="SSF52540">
    <property type="entry name" value="P-loop containing nucleoside triphosphate hydrolases"/>
    <property type="match status" value="1"/>
</dbReference>
<dbReference type="PANTHER" id="PTHR32071">
    <property type="entry name" value="TRANSCRIPTIONAL REGULATORY PROTEIN"/>
    <property type="match status" value="1"/>
</dbReference>
<dbReference type="InterPro" id="IPR002078">
    <property type="entry name" value="Sigma_54_int"/>
</dbReference>
<evidence type="ECO:0000256" key="5">
    <source>
        <dbReference type="ARBA" id="ARBA00022553"/>
    </source>
</evidence>
<dbReference type="InterPro" id="IPR011006">
    <property type="entry name" value="CheY-like_superfamily"/>
</dbReference>
<dbReference type="GO" id="GO:0043565">
    <property type="term" value="F:sequence-specific DNA binding"/>
    <property type="evidence" value="ECO:0007669"/>
    <property type="project" value="InterPro"/>
</dbReference>
<keyword evidence="4" id="KW-0678">Repressor</keyword>
<evidence type="ECO:0000256" key="12">
    <source>
        <dbReference type="ARBA" id="ARBA00023163"/>
    </source>
</evidence>
<proteinExistence type="predicted"/>
<feature type="domain" description="Sigma-54 factor interaction" evidence="16">
    <location>
        <begin position="143"/>
        <end position="372"/>
    </location>
</feature>
<dbReference type="InterPro" id="IPR025944">
    <property type="entry name" value="Sigma_54_int_dom_CS"/>
</dbReference>
<organism evidence="18">
    <name type="scientific">hydrothermal vent metagenome</name>
    <dbReference type="NCBI Taxonomy" id="652676"/>
    <lineage>
        <taxon>unclassified sequences</taxon>
        <taxon>metagenomes</taxon>
        <taxon>ecological metagenomes</taxon>
    </lineage>
</organism>
<evidence type="ECO:0000256" key="7">
    <source>
        <dbReference type="ARBA" id="ARBA00022840"/>
    </source>
</evidence>
<dbReference type="EMBL" id="UOEX01000325">
    <property type="protein sequence ID" value="VAW40250.1"/>
    <property type="molecule type" value="Genomic_DNA"/>
</dbReference>
<evidence type="ECO:0000259" key="16">
    <source>
        <dbReference type="PROSITE" id="PS50045"/>
    </source>
</evidence>
<dbReference type="CDD" id="cd17536">
    <property type="entry name" value="REC_YesN-like"/>
    <property type="match status" value="1"/>
</dbReference>
<dbReference type="InterPro" id="IPR009057">
    <property type="entry name" value="Homeodomain-like_sf"/>
</dbReference>
<gene>
    <name evidence="18" type="ORF">MNBD_DELTA03-419</name>
</gene>
<reference evidence="18" key="1">
    <citation type="submission" date="2018-06" db="EMBL/GenBank/DDBJ databases">
        <authorList>
            <person name="Zhirakovskaya E."/>
        </authorList>
    </citation>
    <scope>NUCLEOTIDE SEQUENCE</scope>
</reference>
<evidence type="ECO:0000259" key="17">
    <source>
        <dbReference type="PROSITE" id="PS50110"/>
    </source>
</evidence>
<evidence type="ECO:0000256" key="2">
    <source>
        <dbReference type="ARBA" id="ARBA00019059"/>
    </source>
</evidence>
<feature type="domain" description="Response regulatory" evidence="17">
    <location>
        <begin position="3"/>
        <end position="116"/>
    </location>
</feature>
<keyword evidence="9" id="KW-0805">Transcription regulation</keyword>
<evidence type="ECO:0000256" key="6">
    <source>
        <dbReference type="ARBA" id="ARBA00022741"/>
    </source>
</evidence>
<accession>A0A3B0VHW0</accession>
<dbReference type="GO" id="GO:0005524">
    <property type="term" value="F:ATP binding"/>
    <property type="evidence" value="ECO:0007669"/>
    <property type="project" value="UniProtKB-KW"/>
</dbReference>
<dbReference type="PROSITE" id="PS50045">
    <property type="entry name" value="SIGMA54_INTERACT_4"/>
    <property type="match status" value="1"/>
</dbReference>
<dbReference type="InterPro" id="IPR001789">
    <property type="entry name" value="Sig_transdc_resp-reg_receiver"/>
</dbReference>
<evidence type="ECO:0000256" key="15">
    <source>
        <dbReference type="ARBA" id="ARBA00031910"/>
    </source>
</evidence>
<dbReference type="GO" id="GO:0006355">
    <property type="term" value="P:regulation of DNA-templated transcription"/>
    <property type="evidence" value="ECO:0007669"/>
    <property type="project" value="InterPro"/>
</dbReference>
<keyword evidence="11" id="KW-0010">Activator</keyword>
<evidence type="ECO:0000256" key="14">
    <source>
        <dbReference type="ARBA" id="ARBA00029881"/>
    </source>
</evidence>
<dbReference type="InterPro" id="IPR027417">
    <property type="entry name" value="P-loop_NTPase"/>
</dbReference>
<keyword evidence="12" id="KW-0804">Transcription</keyword>
<evidence type="ECO:0000256" key="3">
    <source>
        <dbReference type="ARBA" id="ARBA00022490"/>
    </source>
</evidence>
<dbReference type="SUPFAM" id="SSF46689">
    <property type="entry name" value="Homeodomain-like"/>
    <property type="match status" value="1"/>
</dbReference>
<evidence type="ECO:0000256" key="8">
    <source>
        <dbReference type="ARBA" id="ARBA00023012"/>
    </source>
</evidence>
<keyword evidence="7" id="KW-0067">ATP-binding</keyword>
<dbReference type="Gene3D" id="1.10.10.60">
    <property type="entry name" value="Homeodomain-like"/>
    <property type="match status" value="1"/>
</dbReference>
<dbReference type="PROSITE" id="PS50110">
    <property type="entry name" value="RESPONSE_REGULATORY"/>
    <property type="match status" value="1"/>
</dbReference>
<dbReference type="PANTHER" id="PTHR32071:SF95">
    <property type="entry name" value="DNA-BINDING TRANSCRIPTIONAL REGULATOR NTRC"/>
    <property type="match status" value="1"/>
</dbReference>
<dbReference type="Pfam" id="PF00072">
    <property type="entry name" value="Response_reg"/>
    <property type="match status" value="1"/>
</dbReference>
<dbReference type="Pfam" id="PF25601">
    <property type="entry name" value="AAA_lid_14"/>
    <property type="match status" value="1"/>
</dbReference>
<dbReference type="AlphaFoldDB" id="A0A3B0VHW0"/>
<evidence type="ECO:0000256" key="1">
    <source>
        <dbReference type="ARBA" id="ARBA00004496"/>
    </source>
</evidence>
<dbReference type="PRINTS" id="PR01590">
    <property type="entry name" value="HTHFIS"/>
</dbReference>
<evidence type="ECO:0000313" key="18">
    <source>
        <dbReference type="EMBL" id="VAW40250.1"/>
    </source>
</evidence>
<protein>
    <recommendedName>
        <fullName evidence="2">DNA-binding transcriptional regulator NtrC</fullName>
    </recommendedName>
    <alternativeName>
        <fullName evidence="14">Nitrogen regulation protein NR(I)</fullName>
    </alternativeName>
    <alternativeName>
        <fullName evidence="15">Nitrogen regulator I</fullName>
    </alternativeName>
</protein>
<dbReference type="SMART" id="SM00382">
    <property type="entry name" value="AAA"/>
    <property type="match status" value="1"/>
</dbReference>
<dbReference type="InterPro" id="IPR003593">
    <property type="entry name" value="AAA+_ATPase"/>
</dbReference>
<dbReference type="CDD" id="cd00009">
    <property type="entry name" value="AAA"/>
    <property type="match status" value="1"/>
</dbReference>
<keyword evidence="10" id="KW-0238">DNA-binding</keyword>
<dbReference type="Pfam" id="PF02954">
    <property type="entry name" value="HTH_8"/>
    <property type="match status" value="1"/>
</dbReference>
<keyword evidence="3" id="KW-0963">Cytoplasm</keyword>
<dbReference type="Gene3D" id="3.40.50.300">
    <property type="entry name" value="P-loop containing nucleotide triphosphate hydrolases"/>
    <property type="match status" value="1"/>
</dbReference>
<dbReference type="FunFam" id="3.40.50.300:FF:000006">
    <property type="entry name" value="DNA-binding transcriptional regulator NtrC"/>
    <property type="match status" value="1"/>
</dbReference>
<keyword evidence="5" id="KW-0597">Phosphoprotein</keyword>
<comment type="subcellular location">
    <subcellularLocation>
        <location evidence="1">Cytoplasm</location>
    </subcellularLocation>
</comment>
<evidence type="ECO:0000256" key="9">
    <source>
        <dbReference type="ARBA" id="ARBA00023015"/>
    </source>
</evidence>
<evidence type="ECO:0000256" key="11">
    <source>
        <dbReference type="ARBA" id="ARBA00023159"/>
    </source>
</evidence>
<keyword evidence="6" id="KW-0547">Nucleotide-binding</keyword>
<dbReference type="Gene3D" id="1.10.8.60">
    <property type="match status" value="1"/>
</dbReference>
<evidence type="ECO:0000256" key="4">
    <source>
        <dbReference type="ARBA" id="ARBA00022491"/>
    </source>
</evidence>
<dbReference type="InterPro" id="IPR002197">
    <property type="entry name" value="HTH_Fis"/>
</dbReference>
<dbReference type="GO" id="GO:0005737">
    <property type="term" value="C:cytoplasm"/>
    <property type="evidence" value="ECO:0007669"/>
    <property type="project" value="UniProtKB-SubCell"/>
</dbReference>
<keyword evidence="8" id="KW-0902">Two-component regulatory system</keyword>
<sequence length="461" mass="50893">MTKLLIVDDEKSVRYAFKRTFGDVYDIITAEDGIQGLEAVESAGPDIVLMDIRMPRLDGLTALKRLHEQKPTLPVIMMTAYADSATAMRAMQEGAFDYIVKPFDNDDLRLVIDKAEAAVRVRGTLRCECVPEARDLPLADEFIIGTSSVMLEVCKQIGLVAAADLPVLISGETGVGKELAARAIYQYSGHHQQGLMVVNCAALPDNLVESELFGYEPGAFTGAGKQRIGRFEQCDGGTIFLDEIGELSLPAQAKILRVVQEGTFERLGGDRPLITDVRIIAATNRNLAEMVRHGTFRGDLLHRINVFDLQIPPLRERLADLPSLVTYFIRRFGSNVSPPVTGIGAEALDLLSNYNWPGNIRQLENVIRRAAILTKSGVIDRADCLIEDHNPAASDFSLALNRRIDKLMAQGESRPYHQLLAEMETLMIDKALALTQGNQVRAAELLGINRMTLRKKIVLKK</sequence>
<dbReference type="Pfam" id="PF00158">
    <property type="entry name" value="Sigma54_activat"/>
    <property type="match status" value="1"/>
</dbReference>
<keyword evidence="13" id="KW-0535">Nitrogen fixation</keyword>
<name>A0A3B0VHW0_9ZZZZ</name>
<dbReference type="Gene3D" id="3.40.50.2300">
    <property type="match status" value="1"/>
</dbReference>
<evidence type="ECO:0000256" key="10">
    <source>
        <dbReference type="ARBA" id="ARBA00023125"/>
    </source>
</evidence>